<protein>
    <submittedName>
        <fullName evidence="4">Uncharacterized protein</fullName>
    </submittedName>
</protein>
<comment type="caution">
    <text evidence="4">The sequence shown here is derived from an EMBL/GenBank/DDBJ whole genome shotgun (WGS) entry which is preliminary data.</text>
</comment>
<dbReference type="PANTHER" id="PTHR31009">
    <property type="entry name" value="S-ADENOSYL-L-METHIONINE:CARBOXYL METHYLTRANSFERASE FAMILY PROTEIN"/>
    <property type="match status" value="1"/>
</dbReference>
<keyword evidence="2" id="KW-0460">Magnesium</keyword>
<evidence type="ECO:0000256" key="3">
    <source>
        <dbReference type="SAM" id="MobiDB-lite"/>
    </source>
</evidence>
<dbReference type="InterPro" id="IPR042086">
    <property type="entry name" value="MeTrfase_capping"/>
</dbReference>
<dbReference type="GO" id="GO:0046872">
    <property type="term" value="F:metal ion binding"/>
    <property type="evidence" value="ECO:0007669"/>
    <property type="project" value="UniProtKB-KW"/>
</dbReference>
<sequence>MDSVRRRRASSNAYLKQFRRDLRLFLRCRAEEVVGGGRMVLALMGRGSPDHGKLEDCYLWELISEALNDMASEGLVATEKIDTFNAPTPFYIPSLEEMKQVVEEEGSFSITAMEQFEAGWDAVADQHSGDQDQQHDTIDHENGAVHERRKSYAGRMAMGVRAVLERMLKNHFGDGGFLFRIQTRGGKRGGRHGKKLS</sequence>
<dbReference type="Pfam" id="PF03492">
    <property type="entry name" value="Methyltransf_7"/>
    <property type="match status" value="1"/>
</dbReference>
<evidence type="ECO:0000256" key="1">
    <source>
        <dbReference type="ARBA" id="ARBA00022723"/>
    </source>
</evidence>
<accession>A0AAV8RLP9</accession>
<dbReference type="Gene3D" id="3.40.50.150">
    <property type="entry name" value="Vaccinia Virus protein VP39"/>
    <property type="match status" value="1"/>
</dbReference>
<dbReference type="AlphaFoldDB" id="A0AAV8RLP9"/>
<dbReference type="EMBL" id="JAQQAF010000003">
    <property type="protein sequence ID" value="KAJ8501288.1"/>
    <property type="molecule type" value="Genomic_DNA"/>
</dbReference>
<dbReference type="InterPro" id="IPR029063">
    <property type="entry name" value="SAM-dependent_MTases_sf"/>
</dbReference>
<keyword evidence="1" id="KW-0479">Metal-binding</keyword>
<dbReference type="SUPFAM" id="SSF53335">
    <property type="entry name" value="S-adenosyl-L-methionine-dependent methyltransferases"/>
    <property type="match status" value="1"/>
</dbReference>
<keyword evidence="5" id="KW-1185">Reference proteome</keyword>
<dbReference type="GO" id="GO:0008168">
    <property type="term" value="F:methyltransferase activity"/>
    <property type="evidence" value="ECO:0007669"/>
    <property type="project" value="InterPro"/>
</dbReference>
<evidence type="ECO:0000313" key="5">
    <source>
        <dbReference type="Proteomes" id="UP001222027"/>
    </source>
</evidence>
<dbReference type="InterPro" id="IPR005299">
    <property type="entry name" value="MeTrfase_7"/>
</dbReference>
<name>A0AAV8RLP9_ENSVE</name>
<feature type="region of interest" description="Disordered" evidence="3">
    <location>
        <begin position="125"/>
        <end position="150"/>
    </location>
</feature>
<dbReference type="Gene3D" id="1.10.1200.270">
    <property type="entry name" value="Methyltransferase, alpha-helical capping domain"/>
    <property type="match status" value="1"/>
</dbReference>
<evidence type="ECO:0000313" key="4">
    <source>
        <dbReference type="EMBL" id="KAJ8501288.1"/>
    </source>
</evidence>
<reference evidence="4 5" key="1">
    <citation type="submission" date="2022-12" db="EMBL/GenBank/DDBJ databases">
        <title>Chromosome-scale assembly of the Ensete ventricosum genome.</title>
        <authorList>
            <person name="Dussert Y."/>
            <person name="Stocks J."/>
            <person name="Wendawek A."/>
            <person name="Woldeyes F."/>
            <person name="Nichols R.A."/>
            <person name="Borrell J.S."/>
        </authorList>
    </citation>
    <scope>NUCLEOTIDE SEQUENCE [LARGE SCALE GENOMIC DNA]</scope>
    <source>
        <strain evidence="5">cv. Maze</strain>
        <tissue evidence="4">Seeds</tissue>
    </source>
</reference>
<gene>
    <name evidence="4" type="ORF">OPV22_011840</name>
</gene>
<evidence type="ECO:0000256" key="2">
    <source>
        <dbReference type="ARBA" id="ARBA00022842"/>
    </source>
</evidence>
<feature type="compositionally biased region" description="Basic and acidic residues" evidence="3">
    <location>
        <begin position="127"/>
        <end position="146"/>
    </location>
</feature>
<proteinExistence type="predicted"/>
<dbReference type="Proteomes" id="UP001222027">
    <property type="component" value="Unassembled WGS sequence"/>
</dbReference>
<organism evidence="4 5">
    <name type="scientific">Ensete ventricosum</name>
    <name type="common">Abyssinian banana</name>
    <name type="synonym">Musa ensete</name>
    <dbReference type="NCBI Taxonomy" id="4639"/>
    <lineage>
        <taxon>Eukaryota</taxon>
        <taxon>Viridiplantae</taxon>
        <taxon>Streptophyta</taxon>
        <taxon>Embryophyta</taxon>
        <taxon>Tracheophyta</taxon>
        <taxon>Spermatophyta</taxon>
        <taxon>Magnoliopsida</taxon>
        <taxon>Liliopsida</taxon>
        <taxon>Zingiberales</taxon>
        <taxon>Musaceae</taxon>
        <taxon>Ensete</taxon>
    </lineage>
</organism>